<gene>
    <name evidence="2" type="ORF">FA15DRAFT_634887</name>
</gene>
<feature type="region of interest" description="Disordered" evidence="1">
    <location>
        <begin position="137"/>
        <end position="198"/>
    </location>
</feature>
<feature type="non-terminal residue" evidence="2">
    <location>
        <position position="286"/>
    </location>
</feature>
<feature type="compositionally biased region" description="Basic and acidic residues" evidence="1">
    <location>
        <begin position="137"/>
        <end position="157"/>
    </location>
</feature>
<keyword evidence="3" id="KW-1185">Reference proteome</keyword>
<accession>A0A5C3L5B5</accession>
<sequence length="286" mass="30950">MTPFGAKHESLADRTVLERFIKHNCKRLNKLASLRSSLGRAHMYFVTGCVKSSSWAVAAYTSPERGLFNAHEQASRSIVLQNVAKATSLEPNPEFCYRWTSKPDGTEAHCGPETLAQPSDPRTQCLFLSGYRLGRLEDPAPANGHDDPGVNVCDRDGPNGTIVNEKGGSPPHLASTPAASTSGTQLISTGTAATASQETHRSSSPYLCAFPQAEISTLTDPGQWIGNFLTSVACKSAQIENALSDLSKNVSPNRGLLVILLLLLTTYPISGHRWHQEPRILVDTRQ</sequence>
<evidence type="ECO:0000313" key="2">
    <source>
        <dbReference type="EMBL" id="TFK27898.1"/>
    </source>
</evidence>
<feature type="compositionally biased region" description="Polar residues" evidence="1">
    <location>
        <begin position="177"/>
        <end position="198"/>
    </location>
</feature>
<reference evidence="2 3" key="1">
    <citation type="journal article" date="2019" name="Nat. Ecol. Evol.">
        <title>Megaphylogeny resolves global patterns of mushroom evolution.</title>
        <authorList>
            <person name="Varga T."/>
            <person name="Krizsan K."/>
            <person name="Foldi C."/>
            <person name="Dima B."/>
            <person name="Sanchez-Garcia M."/>
            <person name="Sanchez-Ramirez S."/>
            <person name="Szollosi G.J."/>
            <person name="Szarkandi J.G."/>
            <person name="Papp V."/>
            <person name="Albert L."/>
            <person name="Andreopoulos W."/>
            <person name="Angelini C."/>
            <person name="Antonin V."/>
            <person name="Barry K.W."/>
            <person name="Bougher N.L."/>
            <person name="Buchanan P."/>
            <person name="Buyck B."/>
            <person name="Bense V."/>
            <person name="Catcheside P."/>
            <person name="Chovatia M."/>
            <person name="Cooper J."/>
            <person name="Damon W."/>
            <person name="Desjardin D."/>
            <person name="Finy P."/>
            <person name="Geml J."/>
            <person name="Haridas S."/>
            <person name="Hughes K."/>
            <person name="Justo A."/>
            <person name="Karasinski D."/>
            <person name="Kautmanova I."/>
            <person name="Kiss B."/>
            <person name="Kocsube S."/>
            <person name="Kotiranta H."/>
            <person name="LaButti K.M."/>
            <person name="Lechner B.E."/>
            <person name="Liimatainen K."/>
            <person name="Lipzen A."/>
            <person name="Lukacs Z."/>
            <person name="Mihaltcheva S."/>
            <person name="Morgado L.N."/>
            <person name="Niskanen T."/>
            <person name="Noordeloos M.E."/>
            <person name="Ohm R.A."/>
            <person name="Ortiz-Santana B."/>
            <person name="Ovrebo C."/>
            <person name="Racz N."/>
            <person name="Riley R."/>
            <person name="Savchenko A."/>
            <person name="Shiryaev A."/>
            <person name="Soop K."/>
            <person name="Spirin V."/>
            <person name="Szebenyi C."/>
            <person name="Tomsovsky M."/>
            <person name="Tulloss R.E."/>
            <person name="Uehling J."/>
            <person name="Grigoriev I.V."/>
            <person name="Vagvolgyi C."/>
            <person name="Papp T."/>
            <person name="Martin F.M."/>
            <person name="Miettinen O."/>
            <person name="Hibbett D.S."/>
            <person name="Nagy L.G."/>
        </authorList>
    </citation>
    <scope>NUCLEOTIDE SEQUENCE [LARGE SCALE GENOMIC DNA]</scope>
    <source>
        <strain evidence="2 3">CBS 121175</strain>
    </source>
</reference>
<dbReference type="EMBL" id="ML210160">
    <property type="protein sequence ID" value="TFK27898.1"/>
    <property type="molecule type" value="Genomic_DNA"/>
</dbReference>
<dbReference type="AlphaFoldDB" id="A0A5C3L5B5"/>
<evidence type="ECO:0000256" key="1">
    <source>
        <dbReference type="SAM" id="MobiDB-lite"/>
    </source>
</evidence>
<evidence type="ECO:0000313" key="3">
    <source>
        <dbReference type="Proteomes" id="UP000307440"/>
    </source>
</evidence>
<protein>
    <submittedName>
        <fullName evidence="2">Uncharacterized protein</fullName>
    </submittedName>
</protein>
<dbReference type="Proteomes" id="UP000307440">
    <property type="component" value="Unassembled WGS sequence"/>
</dbReference>
<proteinExistence type="predicted"/>
<name>A0A5C3L5B5_COPMA</name>
<organism evidence="2 3">
    <name type="scientific">Coprinopsis marcescibilis</name>
    <name type="common">Agaric fungus</name>
    <name type="synonym">Psathyrella marcescibilis</name>
    <dbReference type="NCBI Taxonomy" id="230819"/>
    <lineage>
        <taxon>Eukaryota</taxon>
        <taxon>Fungi</taxon>
        <taxon>Dikarya</taxon>
        <taxon>Basidiomycota</taxon>
        <taxon>Agaricomycotina</taxon>
        <taxon>Agaricomycetes</taxon>
        <taxon>Agaricomycetidae</taxon>
        <taxon>Agaricales</taxon>
        <taxon>Agaricineae</taxon>
        <taxon>Psathyrellaceae</taxon>
        <taxon>Coprinopsis</taxon>
    </lineage>
</organism>